<dbReference type="Proteomes" id="UP000198638">
    <property type="component" value="Unassembled WGS sequence"/>
</dbReference>
<dbReference type="PRINTS" id="PR00969">
    <property type="entry name" value="CHAPERONPILI"/>
</dbReference>
<dbReference type="InterPro" id="IPR036316">
    <property type="entry name" value="Pili_assmbl_chap_C_dom_sf"/>
</dbReference>
<evidence type="ECO:0000313" key="9">
    <source>
        <dbReference type="Proteomes" id="UP000198638"/>
    </source>
</evidence>
<dbReference type="InterPro" id="IPR001829">
    <property type="entry name" value="Pili_assmbl_chaperone_bac"/>
</dbReference>
<reference evidence="9" key="1">
    <citation type="submission" date="2016-10" db="EMBL/GenBank/DDBJ databases">
        <authorList>
            <person name="Varghese N."/>
            <person name="Submissions S."/>
        </authorList>
    </citation>
    <scope>NUCLEOTIDE SEQUENCE [LARGE SCALE GENOMIC DNA]</scope>
    <source>
        <strain evidence="9">LMG 24000</strain>
    </source>
</reference>
<dbReference type="InterPro" id="IPR008962">
    <property type="entry name" value="PapD-like_sf"/>
</dbReference>
<gene>
    <name evidence="8" type="ORF">SAMN05192564_105302</name>
</gene>
<dbReference type="Pfam" id="PF00345">
    <property type="entry name" value="PapD_N"/>
    <property type="match status" value="1"/>
</dbReference>
<comment type="similarity">
    <text evidence="2">Belongs to the periplasmic pilus chaperone family.</text>
</comment>
<dbReference type="PANTHER" id="PTHR30251:SF3">
    <property type="entry name" value="FIMBRIAL CHAPARONE PROTEIN"/>
    <property type="match status" value="1"/>
</dbReference>
<organism evidence="8 9">
    <name type="scientific">Paraburkholderia sartisoli</name>
    <dbReference type="NCBI Taxonomy" id="83784"/>
    <lineage>
        <taxon>Bacteria</taxon>
        <taxon>Pseudomonadati</taxon>
        <taxon>Pseudomonadota</taxon>
        <taxon>Betaproteobacteria</taxon>
        <taxon>Burkholderiales</taxon>
        <taxon>Burkholderiaceae</taxon>
        <taxon>Paraburkholderia</taxon>
    </lineage>
</organism>
<feature type="domain" description="Pili assembly chaperone N-terminal" evidence="7">
    <location>
        <begin position="30"/>
        <end position="144"/>
    </location>
</feature>
<sequence>MKSSIHFKLRNVVIAAAMLAGFANVAMATGMVPETSVVLVNEADGEATMNVKNSENTPQLLYTSITHIEEDQENLVVVTPPVARVEGNQTQTVRFVLQNKTPLTVERLERAVFEGIPPRDPKAGARVTMTVRQDLPLVIHPKGLAVNREPWKELKVSITGDELTIENPSAYVVRLAQTVQLQPEQKNIDLPRPYVLPKTRVTVPMKGASAAATIARLFPATTYGYSVDPYDAPITPASAVATQTQAQAPASQVSVSK</sequence>
<keyword evidence="3 6" id="KW-0732">Signal</keyword>
<dbReference type="GO" id="GO:0071555">
    <property type="term" value="P:cell wall organization"/>
    <property type="evidence" value="ECO:0007669"/>
    <property type="project" value="InterPro"/>
</dbReference>
<evidence type="ECO:0000256" key="1">
    <source>
        <dbReference type="ARBA" id="ARBA00004418"/>
    </source>
</evidence>
<evidence type="ECO:0000259" key="7">
    <source>
        <dbReference type="Pfam" id="PF00345"/>
    </source>
</evidence>
<protein>
    <submittedName>
        <fullName evidence="8">P pilus assembly protein, chaperone PapD</fullName>
    </submittedName>
</protein>
<feature type="signal peptide" evidence="6">
    <location>
        <begin position="1"/>
        <end position="28"/>
    </location>
</feature>
<dbReference type="SUPFAM" id="SSF49354">
    <property type="entry name" value="PapD-like"/>
    <property type="match status" value="1"/>
</dbReference>
<evidence type="ECO:0000313" key="8">
    <source>
        <dbReference type="EMBL" id="SEB04382.1"/>
    </source>
</evidence>
<dbReference type="STRING" id="83784.SAMN05192564_105302"/>
<keyword evidence="4" id="KW-0574">Periplasm</keyword>
<dbReference type="RefSeq" id="WP_090535185.1">
    <property type="nucleotide sequence ID" value="NZ_FNRQ01000005.1"/>
</dbReference>
<comment type="subcellular location">
    <subcellularLocation>
        <location evidence="1">Periplasm</location>
    </subcellularLocation>
</comment>
<dbReference type="NCBIfam" id="NF007392">
    <property type="entry name" value="PRK09918.1"/>
    <property type="match status" value="1"/>
</dbReference>
<evidence type="ECO:0000256" key="2">
    <source>
        <dbReference type="ARBA" id="ARBA00007399"/>
    </source>
</evidence>
<dbReference type="Gene3D" id="2.60.40.10">
    <property type="entry name" value="Immunoglobulins"/>
    <property type="match status" value="2"/>
</dbReference>
<evidence type="ECO:0000256" key="4">
    <source>
        <dbReference type="ARBA" id="ARBA00022764"/>
    </source>
</evidence>
<dbReference type="SUPFAM" id="SSF49584">
    <property type="entry name" value="Periplasmic chaperone C-domain"/>
    <property type="match status" value="1"/>
</dbReference>
<dbReference type="InterPro" id="IPR050643">
    <property type="entry name" value="Periplasmic_pilus_chap"/>
</dbReference>
<dbReference type="AlphaFoldDB" id="A0A1H4G6S1"/>
<dbReference type="InterPro" id="IPR016147">
    <property type="entry name" value="Pili_assmbl_chaperone_N"/>
</dbReference>
<name>A0A1H4G6S1_9BURK</name>
<dbReference type="GO" id="GO:0030288">
    <property type="term" value="C:outer membrane-bounded periplasmic space"/>
    <property type="evidence" value="ECO:0007669"/>
    <property type="project" value="InterPro"/>
</dbReference>
<dbReference type="OrthoDB" id="8585185at2"/>
<dbReference type="InterPro" id="IPR013783">
    <property type="entry name" value="Ig-like_fold"/>
</dbReference>
<dbReference type="EMBL" id="FNRQ01000005">
    <property type="protein sequence ID" value="SEB04382.1"/>
    <property type="molecule type" value="Genomic_DNA"/>
</dbReference>
<dbReference type="PANTHER" id="PTHR30251">
    <property type="entry name" value="PILUS ASSEMBLY CHAPERONE"/>
    <property type="match status" value="1"/>
</dbReference>
<evidence type="ECO:0000256" key="5">
    <source>
        <dbReference type="ARBA" id="ARBA00023186"/>
    </source>
</evidence>
<feature type="chain" id="PRO_5011702476" evidence="6">
    <location>
        <begin position="29"/>
        <end position="257"/>
    </location>
</feature>
<evidence type="ECO:0000256" key="3">
    <source>
        <dbReference type="ARBA" id="ARBA00022729"/>
    </source>
</evidence>
<accession>A0A1H4G6S1</accession>
<proteinExistence type="inferred from homology"/>
<keyword evidence="5" id="KW-0143">Chaperone</keyword>
<evidence type="ECO:0000256" key="6">
    <source>
        <dbReference type="SAM" id="SignalP"/>
    </source>
</evidence>
<keyword evidence="9" id="KW-1185">Reference proteome</keyword>